<keyword evidence="9" id="KW-1185">Reference proteome</keyword>
<dbReference type="Pfam" id="PF12831">
    <property type="entry name" value="FAD_oxidored"/>
    <property type="match status" value="1"/>
</dbReference>
<dbReference type="RefSeq" id="WP_345321537.1">
    <property type="nucleotide sequence ID" value="NZ_BAABGA010000024.1"/>
</dbReference>
<reference evidence="9" key="1">
    <citation type="journal article" date="2019" name="Int. J. Syst. Evol. Microbiol.">
        <title>The Global Catalogue of Microorganisms (GCM) 10K type strain sequencing project: providing services to taxonomists for standard genome sequencing and annotation.</title>
        <authorList>
            <consortium name="The Broad Institute Genomics Platform"/>
            <consortium name="The Broad Institute Genome Sequencing Center for Infectious Disease"/>
            <person name="Wu L."/>
            <person name="Ma J."/>
        </authorList>
    </citation>
    <scope>NUCLEOTIDE SEQUENCE [LARGE SCALE GENOMIC DNA]</scope>
    <source>
        <strain evidence="9">JCM 17759</strain>
    </source>
</reference>
<evidence type="ECO:0000256" key="3">
    <source>
        <dbReference type="ARBA" id="ARBA00023002"/>
    </source>
</evidence>
<dbReference type="InterPro" id="IPR033803">
    <property type="entry name" value="CBD-like_Golvesin-Xly"/>
</dbReference>
<accession>A0ABP8MJ71</accession>
<feature type="chain" id="PRO_5045399130" evidence="6">
    <location>
        <begin position="22"/>
        <end position="680"/>
    </location>
</feature>
<keyword evidence="2" id="KW-0479">Metal-binding</keyword>
<evidence type="ECO:0000256" key="6">
    <source>
        <dbReference type="SAM" id="SignalP"/>
    </source>
</evidence>
<name>A0ABP8MJ71_9BACT</name>
<keyword evidence="1" id="KW-0004">4Fe-4S</keyword>
<feature type="domain" description="Golvesin/Xly CBD-like" evidence="7">
    <location>
        <begin position="548"/>
        <end position="675"/>
    </location>
</feature>
<organism evidence="8 9">
    <name type="scientific">Novipirellula rosea</name>
    <dbReference type="NCBI Taxonomy" id="1031540"/>
    <lineage>
        <taxon>Bacteria</taxon>
        <taxon>Pseudomonadati</taxon>
        <taxon>Planctomycetota</taxon>
        <taxon>Planctomycetia</taxon>
        <taxon>Pirellulales</taxon>
        <taxon>Pirellulaceae</taxon>
        <taxon>Novipirellula</taxon>
    </lineage>
</organism>
<dbReference type="PANTHER" id="PTHR43498">
    <property type="entry name" value="FERREDOXIN:COB-COM HETERODISULFIDE REDUCTASE SUBUNIT A"/>
    <property type="match status" value="1"/>
</dbReference>
<evidence type="ECO:0000256" key="1">
    <source>
        <dbReference type="ARBA" id="ARBA00022485"/>
    </source>
</evidence>
<dbReference type="CDD" id="cd14488">
    <property type="entry name" value="CBM6-CBM35-CBM36_like_2"/>
    <property type="match status" value="1"/>
</dbReference>
<dbReference type="InterPro" id="IPR036188">
    <property type="entry name" value="FAD/NAD-bd_sf"/>
</dbReference>
<dbReference type="SUPFAM" id="SSF51905">
    <property type="entry name" value="FAD/NAD(P)-binding domain"/>
    <property type="match status" value="1"/>
</dbReference>
<evidence type="ECO:0000313" key="8">
    <source>
        <dbReference type="EMBL" id="GAA4451532.1"/>
    </source>
</evidence>
<dbReference type="PANTHER" id="PTHR43498:SF1">
    <property type="entry name" value="COB--COM HETERODISULFIDE REDUCTASE IRON-SULFUR SUBUNIT A"/>
    <property type="match status" value="1"/>
</dbReference>
<gene>
    <name evidence="8" type="ORF">GCM10023156_19530</name>
</gene>
<sequence length="680" mass="74154">MRFNLILQTLLAAIAIQPAGAADIVVYGDSPSAVTAAIEAAENGKDVLLVSPVEHLGGIIVNGLGSQDVDARAGNAAPIGGLTNEFFIRIAKAYNPKAKSPRYNFRSSVAEQAIDDWLAEKKVRVLRGKRISEAKGAVMKEGGRITGFTCEDGTTVHGKVFIDGTIEGDLMAFSGVSYAWGREGNAKYGETVSGVINPTHEQQFHVKVDPYKIPGDASSGTIYGVQNEAVGTHGDADKSAMGFCLRLPLTKDSANKITITAPEGYKASDYEIYRRFFAAGGINDWLDGPGTVSENPRARLNDLGSWHELSANFYGRNHGYPDGTYAQRKAIYDEHRRYTQGLIHFLSTDPAVPPKIRSEWSLWGLCKDEYTDNGGWPRMLYLRSTRRMISDYVITEADVIARPRKGQSGKTLQPAPPVEDPVGIAWWFVDLHAARTVIKDGQVYNEGAFINYQNYAPFGIPYRSITPKRTECTNLLVPSALSASYAGYGAIRLEWTYMILGQSAGAAAVLALEEDIPVQDVAYAELAERLTARGQKLSPPAATKLSGIIVDDHDAQVTGQWLPSSFSPGFHGDGYLHDNAVGKGSNSIRYTPDIPTAGEYDVYTIWSSNPSRAKNVPVTITHEGGTEKIWLNQQQGGYHWKLIGSWRFSKGTAGNVLFETKGTEGYVIADAVRFVKKNKP</sequence>
<comment type="caution">
    <text evidence="8">The sequence shown here is derived from an EMBL/GenBank/DDBJ whole genome shotgun (WGS) entry which is preliminary data.</text>
</comment>
<dbReference type="InterPro" id="IPR039650">
    <property type="entry name" value="HdrA-like"/>
</dbReference>
<dbReference type="Pfam" id="PF25275">
    <property type="entry name" value="Golvesin_C"/>
    <property type="match status" value="1"/>
</dbReference>
<proteinExistence type="predicted"/>
<feature type="signal peptide" evidence="6">
    <location>
        <begin position="1"/>
        <end position="21"/>
    </location>
</feature>
<evidence type="ECO:0000313" key="9">
    <source>
        <dbReference type="Proteomes" id="UP001500840"/>
    </source>
</evidence>
<keyword evidence="3" id="KW-0560">Oxidoreductase</keyword>
<evidence type="ECO:0000256" key="5">
    <source>
        <dbReference type="ARBA" id="ARBA00023014"/>
    </source>
</evidence>
<keyword evidence="4" id="KW-0408">Iron</keyword>
<evidence type="ECO:0000256" key="2">
    <source>
        <dbReference type="ARBA" id="ARBA00022723"/>
    </source>
</evidence>
<dbReference type="Proteomes" id="UP001500840">
    <property type="component" value="Unassembled WGS sequence"/>
</dbReference>
<protein>
    <submittedName>
        <fullName evidence="8">FAD-dependent oxidoreductase</fullName>
    </submittedName>
</protein>
<dbReference type="EMBL" id="BAABGA010000024">
    <property type="protein sequence ID" value="GAA4451532.1"/>
    <property type="molecule type" value="Genomic_DNA"/>
</dbReference>
<evidence type="ECO:0000256" key="4">
    <source>
        <dbReference type="ARBA" id="ARBA00023004"/>
    </source>
</evidence>
<evidence type="ECO:0000259" key="7">
    <source>
        <dbReference type="Pfam" id="PF25275"/>
    </source>
</evidence>
<keyword evidence="5" id="KW-0411">Iron-sulfur</keyword>
<keyword evidence="6" id="KW-0732">Signal</keyword>